<feature type="region of interest" description="Disordered" evidence="4">
    <location>
        <begin position="83"/>
        <end position="120"/>
    </location>
</feature>
<protein>
    <recommendedName>
        <fullName evidence="5">Zn(2)-C6 fungal-type domain-containing protein</fullName>
    </recommendedName>
</protein>
<keyword evidence="2" id="KW-0479">Metal-binding</keyword>
<dbReference type="PANTHER" id="PTHR31001:SF40">
    <property type="entry name" value="ZN(II)2CYS6 TRANSCRIPTION FACTOR (EUROFUNG)"/>
    <property type="match status" value="1"/>
</dbReference>
<dbReference type="PROSITE" id="PS00463">
    <property type="entry name" value="ZN2_CY6_FUNGAL_1"/>
    <property type="match status" value="1"/>
</dbReference>
<dbReference type="PROSITE" id="PS50048">
    <property type="entry name" value="ZN2_CY6_FUNGAL_2"/>
    <property type="match status" value="1"/>
</dbReference>
<evidence type="ECO:0000256" key="2">
    <source>
        <dbReference type="ARBA" id="ARBA00022723"/>
    </source>
</evidence>
<evidence type="ECO:0000313" key="6">
    <source>
        <dbReference type="EMBL" id="KAK0391687.1"/>
    </source>
</evidence>
<dbReference type="InterPro" id="IPR007219">
    <property type="entry name" value="XnlR_reg_dom"/>
</dbReference>
<reference evidence="6" key="1">
    <citation type="submission" date="2022-10" db="EMBL/GenBank/DDBJ databases">
        <title>Determination and structural analysis of whole genome sequence of Sarocladium strictum F4-1.</title>
        <authorList>
            <person name="Hu L."/>
            <person name="Jiang Y."/>
        </authorList>
    </citation>
    <scope>NUCLEOTIDE SEQUENCE</scope>
    <source>
        <strain evidence="6">F4-1</strain>
    </source>
</reference>
<name>A0AA39GQH5_SARSR</name>
<dbReference type="GO" id="GO:0008270">
    <property type="term" value="F:zinc ion binding"/>
    <property type="evidence" value="ECO:0007669"/>
    <property type="project" value="InterPro"/>
</dbReference>
<dbReference type="SMART" id="SM00066">
    <property type="entry name" value="GAL4"/>
    <property type="match status" value="1"/>
</dbReference>
<keyword evidence="3" id="KW-0539">Nucleus</keyword>
<dbReference type="InterPro" id="IPR001138">
    <property type="entry name" value="Zn2Cys6_DnaBD"/>
</dbReference>
<dbReference type="Proteomes" id="UP001175261">
    <property type="component" value="Unassembled WGS sequence"/>
</dbReference>
<dbReference type="Gene3D" id="4.10.240.10">
    <property type="entry name" value="Zn(2)-C6 fungal-type DNA-binding domain"/>
    <property type="match status" value="1"/>
</dbReference>
<dbReference type="Pfam" id="PF00172">
    <property type="entry name" value="Zn_clus"/>
    <property type="match status" value="1"/>
</dbReference>
<feature type="region of interest" description="Disordered" evidence="4">
    <location>
        <begin position="1"/>
        <end position="20"/>
    </location>
</feature>
<dbReference type="SMART" id="SM00906">
    <property type="entry name" value="Fungal_trans"/>
    <property type="match status" value="1"/>
</dbReference>
<dbReference type="GO" id="GO:0003677">
    <property type="term" value="F:DNA binding"/>
    <property type="evidence" value="ECO:0007669"/>
    <property type="project" value="InterPro"/>
</dbReference>
<accession>A0AA39GQH5</accession>
<proteinExistence type="predicted"/>
<dbReference type="InterPro" id="IPR036864">
    <property type="entry name" value="Zn2-C6_fun-type_DNA-bd_sf"/>
</dbReference>
<dbReference type="CDD" id="cd12148">
    <property type="entry name" value="fungal_TF_MHR"/>
    <property type="match status" value="1"/>
</dbReference>
<feature type="compositionally biased region" description="Low complexity" evidence="4">
    <location>
        <begin position="83"/>
        <end position="96"/>
    </location>
</feature>
<dbReference type="InterPro" id="IPR050613">
    <property type="entry name" value="Sec_Metabolite_Reg"/>
</dbReference>
<sequence length="713" mass="78863">MDSLRTPTIPRRRNGRPQACEPCRRRKVACDHALPTCSRCLKGDIASHCIYLVQGRSLVSPPPPSTTSSTQRATQRAGVIGVSGSTVPVSSGTSTPATHTHRHSVPGSPAPGDDSLIPHPDQRVGYLGATSFSAVFEETQESLAEFRGRHKALGREMHTNCETTARIAPDKSAEEMGVRILRSIPTKSSCYYLLKIFSNPNDGWVRLAAHRSVDSLWETFGDILEGEREETRLTEMSRLLSQNSATPVHEGGPHDGASGGATWLAGFTGTNMRWETLGVLFTYWSFGTISLTENDATVECKKCFRSDRRRLWRQYKEAAYRCIELTRESPASPLCAYLMYKHTILETARLMGETAAMATFLGLHVVPRSGPGSYSVATEVRRRNFAAMYIIDKVFGTFTGRPPLLGRRFVSSELPLDVSDETLLDEPPEQWFSHVDENGWNTEGKVYSTTVMRARATILVIRDEILELALDSPHSAVAETSYENLVRLREKAIDATKAFPSHIIFSPNDNKDPFVEAPVLYVKLLIRLEHLGNLFFIERLMTKHHPEHNTDLLDISFEMVSLTLVFWTHKDRLAGLQGDFEWIVMSCAAPAGGILCTELLKPTRTQNPSNGNKGGGKLSATRSSVIQQLSLLVGFLDWVGPTAPNGDLCSSTKNVIKHVLDVALNPAADATGLLGGAGEWDVDFSVDLNDFFNFELLDTFDWLRPEDKQAQAA</sequence>
<dbReference type="CDD" id="cd00067">
    <property type="entry name" value="GAL4"/>
    <property type="match status" value="1"/>
</dbReference>
<comment type="caution">
    <text evidence="6">The sequence shown here is derived from an EMBL/GenBank/DDBJ whole genome shotgun (WGS) entry which is preliminary data.</text>
</comment>
<dbReference type="EMBL" id="JAPDFR010000001">
    <property type="protein sequence ID" value="KAK0391687.1"/>
    <property type="molecule type" value="Genomic_DNA"/>
</dbReference>
<organism evidence="6 7">
    <name type="scientific">Sarocladium strictum</name>
    <name type="common">Black bundle disease fungus</name>
    <name type="synonym">Acremonium strictum</name>
    <dbReference type="NCBI Taxonomy" id="5046"/>
    <lineage>
        <taxon>Eukaryota</taxon>
        <taxon>Fungi</taxon>
        <taxon>Dikarya</taxon>
        <taxon>Ascomycota</taxon>
        <taxon>Pezizomycotina</taxon>
        <taxon>Sordariomycetes</taxon>
        <taxon>Hypocreomycetidae</taxon>
        <taxon>Hypocreales</taxon>
        <taxon>Sarocladiaceae</taxon>
        <taxon>Sarocladium</taxon>
    </lineage>
</organism>
<dbReference type="SUPFAM" id="SSF57701">
    <property type="entry name" value="Zn2/Cys6 DNA-binding domain"/>
    <property type="match status" value="1"/>
</dbReference>
<dbReference type="PANTHER" id="PTHR31001">
    <property type="entry name" value="UNCHARACTERIZED TRANSCRIPTIONAL REGULATORY PROTEIN"/>
    <property type="match status" value="1"/>
</dbReference>
<keyword evidence="7" id="KW-1185">Reference proteome</keyword>
<evidence type="ECO:0000259" key="5">
    <source>
        <dbReference type="PROSITE" id="PS50048"/>
    </source>
</evidence>
<dbReference type="GO" id="GO:0006351">
    <property type="term" value="P:DNA-templated transcription"/>
    <property type="evidence" value="ECO:0007669"/>
    <property type="project" value="InterPro"/>
</dbReference>
<comment type="subcellular location">
    <subcellularLocation>
        <location evidence="1">Nucleus</location>
    </subcellularLocation>
</comment>
<evidence type="ECO:0000313" key="7">
    <source>
        <dbReference type="Proteomes" id="UP001175261"/>
    </source>
</evidence>
<evidence type="ECO:0000256" key="3">
    <source>
        <dbReference type="ARBA" id="ARBA00023242"/>
    </source>
</evidence>
<feature type="domain" description="Zn(2)-C6 fungal-type" evidence="5">
    <location>
        <begin position="19"/>
        <end position="51"/>
    </location>
</feature>
<dbReference type="GO" id="GO:0005634">
    <property type="term" value="C:nucleus"/>
    <property type="evidence" value="ECO:0007669"/>
    <property type="project" value="UniProtKB-SubCell"/>
</dbReference>
<evidence type="ECO:0000256" key="1">
    <source>
        <dbReference type="ARBA" id="ARBA00004123"/>
    </source>
</evidence>
<dbReference type="AlphaFoldDB" id="A0AA39GQH5"/>
<gene>
    <name evidence="6" type="ORF">NLU13_1186</name>
</gene>
<evidence type="ECO:0000256" key="4">
    <source>
        <dbReference type="SAM" id="MobiDB-lite"/>
    </source>
</evidence>
<dbReference type="GO" id="GO:0000981">
    <property type="term" value="F:DNA-binding transcription factor activity, RNA polymerase II-specific"/>
    <property type="evidence" value="ECO:0007669"/>
    <property type="project" value="InterPro"/>
</dbReference>